<accession>A0A803K0D7</accession>
<dbReference type="PANTHER" id="PTHR12898">
    <property type="entry name" value="MEDIATOR OF RNA POLYMERASE II TRANSCRIPTION SUBUNIT 24"/>
    <property type="match status" value="1"/>
</dbReference>
<dbReference type="PANTHER" id="PTHR12898:SF1">
    <property type="entry name" value="MEDIATOR OF RNA POLYMERASE II TRANSCRIPTION SUBUNIT 24"/>
    <property type="match status" value="1"/>
</dbReference>
<dbReference type="InterPro" id="IPR021429">
    <property type="entry name" value="Mediator_Med24"/>
</dbReference>
<comment type="subcellular location">
    <subcellularLocation>
        <location evidence="1">Nucleus</location>
    </subcellularLocation>
</comment>
<evidence type="ECO:0000256" key="5">
    <source>
        <dbReference type="ARBA" id="ARBA00023159"/>
    </source>
</evidence>
<proteinExistence type="inferred from homology"/>
<evidence type="ECO:0000256" key="4">
    <source>
        <dbReference type="ARBA" id="ARBA00023015"/>
    </source>
</evidence>
<organism evidence="9">
    <name type="scientific">Xenopus tropicalis</name>
    <name type="common">Western clawed frog</name>
    <name type="synonym">Silurana tropicalis</name>
    <dbReference type="NCBI Taxonomy" id="8364"/>
    <lineage>
        <taxon>Eukaryota</taxon>
        <taxon>Metazoa</taxon>
        <taxon>Chordata</taxon>
        <taxon>Craniata</taxon>
        <taxon>Vertebrata</taxon>
        <taxon>Euteleostomi</taxon>
        <taxon>Amphibia</taxon>
        <taxon>Batrachia</taxon>
        <taxon>Anura</taxon>
        <taxon>Pipoidea</taxon>
        <taxon>Pipidae</taxon>
        <taxon>Xenopodinae</taxon>
        <taxon>Xenopus</taxon>
        <taxon>Silurana</taxon>
    </lineage>
</organism>
<sequence>IKLVNVKQPILQAWNERWSDYQWAINMKTLFPKGMRYTESDSYIFCFFAEAFLDQAMIGPAPNPLILSYIKYS</sequence>
<dbReference type="AlphaFoldDB" id="A0A803K0D7"/>
<dbReference type="Ensembl" id="ENSXETT00000113712">
    <property type="protein sequence ID" value="ENSXETP00000113729"/>
    <property type="gene ID" value="ENSXETG00000043136"/>
</dbReference>
<keyword evidence="7" id="KW-0539">Nucleus</keyword>
<evidence type="ECO:0000256" key="6">
    <source>
        <dbReference type="ARBA" id="ARBA00023163"/>
    </source>
</evidence>
<protein>
    <recommendedName>
        <fullName evidence="3">Mediator of RNA polymerase II transcription subunit 24</fullName>
    </recommendedName>
    <alternativeName>
        <fullName evidence="8">Mediator complex subunit 24</fullName>
    </alternativeName>
</protein>
<name>A0A803K0D7_XENTR</name>
<keyword evidence="6" id="KW-0804">Transcription</keyword>
<dbReference type="Pfam" id="PF11277">
    <property type="entry name" value="Med24_N"/>
    <property type="match status" value="1"/>
</dbReference>
<keyword evidence="4" id="KW-0805">Transcription regulation</keyword>
<evidence type="ECO:0000313" key="9">
    <source>
        <dbReference type="Ensembl" id="ENSXETP00000113729"/>
    </source>
</evidence>
<dbReference type="GeneTree" id="ENSGT00390000016438"/>
<evidence type="ECO:0000256" key="1">
    <source>
        <dbReference type="ARBA" id="ARBA00004123"/>
    </source>
</evidence>
<dbReference type="GO" id="GO:0016592">
    <property type="term" value="C:mediator complex"/>
    <property type="evidence" value="ECO:0007669"/>
    <property type="project" value="InterPro"/>
</dbReference>
<reference evidence="9" key="2">
    <citation type="submission" date="2021-03" db="UniProtKB">
        <authorList>
            <consortium name="Ensembl"/>
        </authorList>
    </citation>
    <scope>IDENTIFICATION</scope>
</reference>
<evidence type="ECO:0000256" key="8">
    <source>
        <dbReference type="ARBA" id="ARBA00031960"/>
    </source>
</evidence>
<evidence type="ECO:0000256" key="2">
    <source>
        <dbReference type="ARBA" id="ARBA00007864"/>
    </source>
</evidence>
<evidence type="ECO:0000256" key="3">
    <source>
        <dbReference type="ARBA" id="ARBA00019693"/>
    </source>
</evidence>
<comment type="similarity">
    <text evidence="2">Belongs to the Mediator complex subunit 24 family.</text>
</comment>
<reference evidence="9" key="1">
    <citation type="journal article" date="2010" name="Science">
        <title>The genome of the Western clawed frog Xenopus tropicalis.</title>
        <authorList>
            <person name="Hellsten U."/>
            <person name="Harland R.M."/>
            <person name="Gilchrist M.J."/>
            <person name="Hendrix D."/>
            <person name="Jurka J."/>
            <person name="Kapitonov V."/>
            <person name="Ovcharenko I."/>
            <person name="Putnam N.H."/>
            <person name="Shu S."/>
            <person name="Taher L."/>
            <person name="Blitz I.L."/>
            <person name="Blumberg B."/>
            <person name="Dichmann D.S."/>
            <person name="Dubchak I."/>
            <person name="Amaya E."/>
            <person name="Detter J.C."/>
            <person name="Fletcher R."/>
            <person name="Gerhard D.S."/>
            <person name="Goodstein D."/>
            <person name="Graves T."/>
            <person name="Grigoriev I.V."/>
            <person name="Grimwood J."/>
            <person name="Kawashima T."/>
            <person name="Lindquist E."/>
            <person name="Lucas S.M."/>
            <person name="Mead P.E."/>
            <person name="Mitros T."/>
            <person name="Ogino H."/>
            <person name="Ohta Y."/>
            <person name="Poliakov A.V."/>
            <person name="Pollet N."/>
            <person name="Robert J."/>
            <person name="Salamov A."/>
            <person name="Sater A.K."/>
            <person name="Schmutz J."/>
            <person name="Terry A."/>
            <person name="Vize P.D."/>
            <person name="Warren W.C."/>
            <person name="Wells D."/>
            <person name="Wills A."/>
            <person name="Wilson R.K."/>
            <person name="Zimmerman L.B."/>
            <person name="Zorn A.M."/>
            <person name="Grainger R."/>
            <person name="Grammer T."/>
            <person name="Khokha M.K."/>
            <person name="Richardson P.M."/>
            <person name="Rokhsar D.S."/>
        </authorList>
    </citation>
    <scope>NUCLEOTIDE SEQUENCE [LARGE SCALE GENOMIC DNA]</scope>
    <source>
        <strain evidence="9">Nigerian</strain>
    </source>
</reference>
<dbReference type="InParanoid" id="A0A803K0D7"/>
<keyword evidence="5" id="KW-0010">Activator</keyword>
<evidence type="ECO:0000256" key="7">
    <source>
        <dbReference type="ARBA" id="ARBA00023242"/>
    </source>
</evidence>